<dbReference type="Proteomes" id="UP000269396">
    <property type="component" value="Unassembled WGS sequence"/>
</dbReference>
<evidence type="ECO:0000313" key="2">
    <source>
        <dbReference type="Proteomes" id="UP000269396"/>
    </source>
</evidence>
<sequence>MFTDRSRLNSPIVDILGEFLSVLAGLCSSCVDCLDIAVTSRRNEFNGVVRFFFRGDDGKYQSKCIRITNTDTARYLVNILVEKFHPDLRMLTAGRYAIYEYHANNGERRLGADEAPLLVQLNWTAENQEGRFILRDESKPQTITRPVSKIIQMYFQFITDRLLKSYLNRSKRSKITIIFLKHRSITTF</sequence>
<dbReference type="GO" id="GO:0007165">
    <property type="term" value="P:signal transduction"/>
    <property type="evidence" value="ECO:0007669"/>
    <property type="project" value="InterPro"/>
</dbReference>
<dbReference type="InterPro" id="IPR029071">
    <property type="entry name" value="Ubiquitin-like_domsf"/>
</dbReference>
<evidence type="ECO:0000313" key="1">
    <source>
        <dbReference type="EMBL" id="VDP39929.1"/>
    </source>
</evidence>
<accession>A0A183NZI9</accession>
<name>A0A183NZI9_9TREM</name>
<dbReference type="GO" id="GO:0005911">
    <property type="term" value="C:cell-cell junction"/>
    <property type="evidence" value="ECO:0007669"/>
    <property type="project" value="InterPro"/>
</dbReference>
<gene>
    <name evidence="1" type="ORF">SMTD_LOCUS7525</name>
</gene>
<dbReference type="InterPro" id="IPR028842">
    <property type="entry name" value="Afadin"/>
</dbReference>
<keyword evidence="2" id="KW-1185">Reference proteome</keyword>
<dbReference type="STRING" id="31246.A0A183NZI9"/>
<dbReference type="PANTHER" id="PTHR10398:SF2">
    <property type="entry name" value="AFADIN"/>
    <property type="match status" value="1"/>
</dbReference>
<dbReference type="Pfam" id="PF00788">
    <property type="entry name" value="RA"/>
    <property type="match status" value="1"/>
</dbReference>
<reference evidence="1 2" key="1">
    <citation type="submission" date="2018-11" db="EMBL/GenBank/DDBJ databases">
        <authorList>
            <consortium name="Pathogen Informatics"/>
        </authorList>
    </citation>
    <scope>NUCLEOTIDE SEQUENCE [LARGE SCALE GENOMIC DNA]</scope>
    <source>
        <strain>Denwood</strain>
        <strain evidence="2">Zambia</strain>
    </source>
</reference>
<dbReference type="InterPro" id="IPR000159">
    <property type="entry name" value="RA_dom"/>
</dbReference>
<dbReference type="PANTHER" id="PTHR10398">
    <property type="entry name" value="AFADIN"/>
    <property type="match status" value="1"/>
</dbReference>
<dbReference type="SMART" id="SM00314">
    <property type="entry name" value="RA"/>
    <property type="match status" value="1"/>
</dbReference>
<dbReference type="SUPFAM" id="SSF54236">
    <property type="entry name" value="Ubiquitin-like"/>
    <property type="match status" value="1"/>
</dbReference>
<dbReference type="AlphaFoldDB" id="A0A183NZI9"/>
<dbReference type="EMBL" id="UZAL01028286">
    <property type="protein sequence ID" value="VDP39929.1"/>
    <property type="molecule type" value="Genomic_DNA"/>
</dbReference>
<organism evidence="1 2">
    <name type="scientific">Schistosoma mattheei</name>
    <dbReference type="NCBI Taxonomy" id="31246"/>
    <lineage>
        <taxon>Eukaryota</taxon>
        <taxon>Metazoa</taxon>
        <taxon>Spiralia</taxon>
        <taxon>Lophotrochozoa</taxon>
        <taxon>Platyhelminthes</taxon>
        <taxon>Trematoda</taxon>
        <taxon>Digenea</taxon>
        <taxon>Strigeidida</taxon>
        <taxon>Schistosomatoidea</taxon>
        <taxon>Schistosomatidae</taxon>
        <taxon>Schistosoma</taxon>
    </lineage>
</organism>
<protein>
    <submittedName>
        <fullName evidence="1">Uncharacterized protein</fullName>
    </submittedName>
</protein>
<dbReference type="PROSITE" id="PS50200">
    <property type="entry name" value="RA"/>
    <property type="match status" value="1"/>
</dbReference>
<dbReference type="Gene3D" id="3.10.20.90">
    <property type="entry name" value="Phosphatidylinositol 3-kinase Catalytic Subunit, Chain A, domain 1"/>
    <property type="match status" value="1"/>
</dbReference>
<proteinExistence type="predicted"/>